<dbReference type="Gramene" id="KZM88826">
    <property type="protein sequence ID" value="KZM88826"/>
    <property type="gene ID" value="DCAR_025901"/>
</dbReference>
<evidence type="ECO:0000313" key="3">
    <source>
        <dbReference type="Proteomes" id="UP000077755"/>
    </source>
</evidence>
<dbReference type="EMBL" id="CP093349">
    <property type="protein sequence ID" value="WOH10285.1"/>
    <property type="molecule type" value="Genomic_DNA"/>
</dbReference>
<dbReference type="STRING" id="79200.A0A164UFP0"/>
<protein>
    <submittedName>
        <fullName evidence="1">Uncharacterized protein</fullName>
    </submittedName>
</protein>
<dbReference type="EMBL" id="LNRQ01000007">
    <property type="protein sequence ID" value="KZM88826.1"/>
    <property type="molecule type" value="Genomic_DNA"/>
</dbReference>
<keyword evidence="3" id="KW-1185">Reference proteome</keyword>
<sequence length="285" mass="31774">MDSTVTPRRLCFIEEDDSLAFLIDMEAGFSGSHNQNNNQINHNQHNHFISRHVYYSRKALGDNKDFMYRGLIPRRGSGRASRGGGGDRDDRGWTMLHIGGRRGNVREIATSNFILANSNCLTAFVGRDMELGPLTSVKWAPDGCHIAVGMNNSKVQLWVCQSTGSKSGRRSSVLLRSNRENVSPNLENVIPGTQSDITRDEYTPPIGSESVSIKQLRGKKSRSRISGDNVDGTSTQLFHPTVINQDDTIGTFIIHITHRLVLYLKMLKNCLTMGVSFLQSLQAYF</sequence>
<evidence type="ECO:0000313" key="1">
    <source>
        <dbReference type="EMBL" id="KZM88826.1"/>
    </source>
</evidence>
<dbReference type="Proteomes" id="UP000077755">
    <property type="component" value="Chromosome 7"/>
</dbReference>
<name>A0A164UFP0_DAUCS</name>
<reference evidence="1" key="1">
    <citation type="journal article" date="2016" name="Nat. Genet.">
        <title>A high-quality carrot genome assembly provides new insights into carotenoid accumulation and asterid genome evolution.</title>
        <authorList>
            <person name="Iorizzo M."/>
            <person name="Ellison S."/>
            <person name="Senalik D."/>
            <person name="Zeng P."/>
            <person name="Satapoomin P."/>
            <person name="Huang J."/>
            <person name="Bowman M."/>
            <person name="Iovene M."/>
            <person name="Sanseverino W."/>
            <person name="Cavagnaro P."/>
            <person name="Yildiz M."/>
            <person name="Macko-Podgorni A."/>
            <person name="Moranska E."/>
            <person name="Grzebelus E."/>
            <person name="Grzebelus D."/>
            <person name="Ashrafi H."/>
            <person name="Zheng Z."/>
            <person name="Cheng S."/>
            <person name="Spooner D."/>
            <person name="Van Deynze A."/>
            <person name="Simon P."/>
        </authorList>
    </citation>
    <scope>NUCLEOTIDE SEQUENCE [LARGE SCALE GENOMIC DNA]</scope>
    <source>
        <tissue evidence="1">Leaf</tissue>
    </source>
</reference>
<proteinExistence type="predicted"/>
<organism evidence="1">
    <name type="scientific">Daucus carota subsp. sativus</name>
    <name type="common">Carrot</name>
    <dbReference type="NCBI Taxonomy" id="79200"/>
    <lineage>
        <taxon>Eukaryota</taxon>
        <taxon>Viridiplantae</taxon>
        <taxon>Streptophyta</taxon>
        <taxon>Embryophyta</taxon>
        <taxon>Tracheophyta</taxon>
        <taxon>Spermatophyta</taxon>
        <taxon>Magnoliopsida</taxon>
        <taxon>eudicotyledons</taxon>
        <taxon>Gunneridae</taxon>
        <taxon>Pentapetalae</taxon>
        <taxon>asterids</taxon>
        <taxon>campanulids</taxon>
        <taxon>Apiales</taxon>
        <taxon>Apiaceae</taxon>
        <taxon>Apioideae</taxon>
        <taxon>Scandiceae</taxon>
        <taxon>Daucinae</taxon>
        <taxon>Daucus</taxon>
        <taxon>Daucus sect. Daucus</taxon>
    </lineage>
</organism>
<dbReference type="AlphaFoldDB" id="A0A164UFP0"/>
<evidence type="ECO:0000313" key="2">
    <source>
        <dbReference type="EMBL" id="WOH10285.1"/>
    </source>
</evidence>
<gene>
    <name evidence="1" type="ORF">DCAR_025901</name>
    <name evidence="2" type="ORF">DCAR_0729752</name>
</gene>
<reference evidence="2" key="2">
    <citation type="submission" date="2022-03" db="EMBL/GenBank/DDBJ databases">
        <title>Draft title - Genomic analysis of global carrot germplasm unveils the trajectory of domestication and the origin of high carotenoid orange carrot.</title>
        <authorList>
            <person name="Iorizzo M."/>
            <person name="Ellison S."/>
            <person name="Senalik D."/>
            <person name="Macko-Podgorni A."/>
            <person name="Grzebelus D."/>
            <person name="Bostan H."/>
            <person name="Rolling W."/>
            <person name="Curaba J."/>
            <person name="Simon P."/>
        </authorList>
    </citation>
    <scope>NUCLEOTIDE SEQUENCE</scope>
    <source>
        <tissue evidence="2">Leaf</tissue>
    </source>
</reference>
<accession>A0A164UFP0</accession>